<comment type="caution">
    <text evidence="1">The sequence shown here is derived from an EMBL/GenBank/DDBJ whole genome shotgun (WGS) entry which is preliminary data.</text>
</comment>
<evidence type="ECO:0000313" key="2">
    <source>
        <dbReference type="Proteomes" id="UP000225740"/>
    </source>
</evidence>
<dbReference type="AlphaFoldDB" id="A0A2G1W2M7"/>
<keyword evidence="2" id="KW-1185">Reference proteome</keyword>
<evidence type="ECO:0000313" key="1">
    <source>
        <dbReference type="EMBL" id="PHQ33286.1"/>
    </source>
</evidence>
<organism evidence="1 2">
    <name type="scientific">Rhodopirellula bahusiensis</name>
    <dbReference type="NCBI Taxonomy" id="2014065"/>
    <lineage>
        <taxon>Bacteria</taxon>
        <taxon>Pseudomonadati</taxon>
        <taxon>Planctomycetota</taxon>
        <taxon>Planctomycetia</taxon>
        <taxon>Pirellulales</taxon>
        <taxon>Pirellulaceae</taxon>
        <taxon>Rhodopirellula</taxon>
    </lineage>
</organism>
<reference evidence="1 2" key="1">
    <citation type="submission" date="2017-06" db="EMBL/GenBank/DDBJ databases">
        <title>Description of Rhodopirellula bahusiensis sp. nov.</title>
        <authorList>
            <person name="Kizina J."/>
            <person name="Harder J."/>
        </authorList>
    </citation>
    <scope>NUCLEOTIDE SEQUENCE [LARGE SCALE GENOMIC DNA]</scope>
    <source>
        <strain evidence="1 2">SWK21</strain>
    </source>
</reference>
<name>A0A2G1W2M7_9BACT</name>
<sequence>MTSFYRTDGAIFSHFSFHGCGPRSGEPAGGRSEILEQIHSFFQKSIRIGVVTCPIRFVTSLP</sequence>
<dbReference type="EMBL" id="NIZW01000018">
    <property type="protein sequence ID" value="PHQ33286.1"/>
    <property type="molecule type" value="Genomic_DNA"/>
</dbReference>
<dbReference type="Proteomes" id="UP000225740">
    <property type="component" value="Unassembled WGS sequence"/>
</dbReference>
<protein>
    <submittedName>
        <fullName evidence="1">Uncharacterized protein</fullName>
    </submittedName>
</protein>
<gene>
    <name evidence="1" type="ORF">CEE69_21390</name>
</gene>
<proteinExistence type="predicted"/>
<accession>A0A2G1W2M7</accession>